<dbReference type="SUPFAM" id="SSF47413">
    <property type="entry name" value="lambda repressor-like DNA-binding domains"/>
    <property type="match status" value="1"/>
</dbReference>
<keyword evidence="2" id="KW-0238">DNA-binding</keyword>
<dbReference type="PANTHER" id="PTHR30146">
    <property type="entry name" value="LACI-RELATED TRANSCRIPTIONAL REPRESSOR"/>
    <property type="match status" value="1"/>
</dbReference>
<accession>A0A3P1T3V6</accession>
<name>A0A3P1T3V6_9ACTN</name>
<dbReference type="EMBL" id="RQZG01000014">
    <property type="protein sequence ID" value="RRD04020.1"/>
    <property type="molecule type" value="Genomic_DNA"/>
</dbReference>
<evidence type="ECO:0000256" key="3">
    <source>
        <dbReference type="ARBA" id="ARBA00023163"/>
    </source>
</evidence>
<dbReference type="SUPFAM" id="SSF53822">
    <property type="entry name" value="Periplasmic binding protein-like I"/>
    <property type="match status" value="1"/>
</dbReference>
<dbReference type="InterPro" id="IPR028082">
    <property type="entry name" value="Peripla_BP_I"/>
</dbReference>
<dbReference type="InterPro" id="IPR000843">
    <property type="entry name" value="HTH_LacI"/>
</dbReference>
<dbReference type="GO" id="GO:0000976">
    <property type="term" value="F:transcription cis-regulatory region binding"/>
    <property type="evidence" value="ECO:0007669"/>
    <property type="project" value="TreeGrafter"/>
</dbReference>
<dbReference type="CDD" id="cd01392">
    <property type="entry name" value="HTH_LacI"/>
    <property type="match status" value="1"/>
</dbReference>
<dbReference type="RefSeq" id="WP_124845320.1">
    <property type="nucleotide sequence ID" value="NZ_JAUNKP010000004.1"/>
</dbReference>
<dbReference type="Gene3D" id="1.10.260.40">
    <property type="entry name" value="lambda repressor-like DNA-binding domains"/>
    <property type="match status" value="1"/>
</dbReference>
<keyword evidence="1" id="KW-0805">Transcription regulation</keyword>
<dbReference type="Pfam" id="PF13377">
    <property type="entry name" value="Peripla_BP_3"/>
    <property type="match status" value="1"/>
</dbReference>
<dbReference type="OrthoDB" id="9785139at2"/>
<reference evidence="5 6" key="1">
    <citation type="submission" date="2018-11" db="EMBL/GenBank/DDBJ databases">
        <title>Genomes From Bacteria Associated with the Canine Oral Cavity: a Test Case for Automated Genome-Based Taxonomic Assignment.</title>
        <authorList>
            <person name="Coil D.A."/>
            <person name="Jospin G."/>
            <person name="Darling A.E."/>
            <person name="Wallis C."/>
            <person name="Davis I.J."/>
            <person name="Harris S."/>
            <person name="Eisen J.A."/>
            <person name="Holcombe L.J."/>
            <person name="O'Flynn C."/>
        </authorList>
    </citation>
    <scope>NUCLEOTIDE SEQUENCE [LARGE SCALE GENOMIC DNA]</scope>
    <source>
        <strain evidence="5 6">OH887_COT-365</strain>
    </source>
</reference>
<gene>
    <name evidence="5" type="ORF">EII34_11570</name>
</gene>
<dbReference type="PROSITE" id="PS00356">
    <property type="entry name" value="HTH_LACI_1"/>
    <property type="match status" value="1"/>
</dbReference>
<protein>
    <submittedName>
        <fullName evidence="5">LacI family transcriptional regulator</fullName>
    </submittedName>
</protein>
<dbReference type="Pfam" id="PF00356">
    <property type="entry name" value="LacI"/>
    <property type="match status" value="1"/>
</dbReference>
<dbReference type="InterPro" id="IPR010982">
    <property type="entry name" value="Lambda_DNA-bd_dom_sf"/>
</dbReference>
<dbReference type="GO" id="GO:0003700">
    <property type="term" value="F:DNA-binding transcription factor activity"/>
    <property type="evidence" value="ECO:0007669"/>
    <property type="project" value="TreeGrafter"/>
</dbReference>
<sequence length="330" mass="34938">MMAGGSRRASLADVARLAGVSSQTVSRVVRGAAVVAPETRERVQQAVEELGYRPNLAARSLSNRRTGVIHIINATPLFGGHARTFLSVVQELGSRGYQTSVSAVPDQQNPAFDELVPLGVDGVVVLGGHADSADLVSVLHDRVPAVFVGQRHGLPDDVASVAIDQGLGARLATEHLLSIGRRRLLHLCGPSDWLDAHERRDGFLASCEAAGVTPRKVSGRSWSAGDGHVAAQEFPDDIDGVFASNDHLALGAMRWLAEHGREIPGDVAVVGFDDAEGSANFLPPLTTLRQPHHEVGVCAVAHLAALIDDRPAEHTLLSPELIIRQSTKGS</sequence>
<dbReference type="InterPro" id="IPR046335">
    <property type="entry name" value="LacI/GalR-like_sensor"/>
</dbReference>
<dbReference type="Proteomes" id="UP000280819">
    <property type="component" value="Unassembled WGS sequence"/>
</dbReference>
<dbReference type="PROSITE" id="PS50932">
    <property type="entry name" value="HTH_LACI_2"/>
    <property type="match status" value="1"/>
</dbReference>
<evidence type="ECO:0000256" key="1">
    <source>
        <dbReference type="ARBA" id="ARBA00023015"/>
    </source>
</evidence>
<evidence type="ECO:0000259" key="4">
    <source>
        <dbReference type="PROSITE" id="PS50932"/>
    </source>
</evidence>
<evidence type="ECO:0000256" key="2">
    <source>
        <dbReference type="ARBA" id="ARBA00023125"/>
    </source>
</evidence>
<organism evidence="5 6">
    <name type="scientific">Arachnia propionica</name>
    <dbReference type="NCBI Taxonomy" id="1750"/>
    <lineage>
        <taxon>Bacteria</taxon>
        <taxon>Bacillati</taxon>
        <taxon>Actinomycetota</taxon>
        <taxon>Actinomycetes</taxon>
        <taxon>Propionibacteriales</taxon>
        <taxon>Propionibacteriaceae</taxon>
        <taxon>Arachnia</taxon>
    </lineage>
</organism>
<keyword evidence="3" id="KW-0804">Transcription</keyword>
<evidence type="ECO:0000313" key="5">
    <source>
        <dbReference type="EMBL" id="RRD04020.1"/>
    </source>
</evidence>
<dbReference type="SMART" id="SM00354">
    <property type="entry name" value="HTH_LACI"/>
    <property type="match status" value="1"/>
</dbReference>
<dbReference type="Gene3D" id="3.40.50.2300">
    <property type="match status" value="2"/>
</dbReference>
<comment type="caution">
    <text evidence="5">The sequence shown here is derived from an EMBL/GenBank/DDBJ whole genome shotgun (WGS) entry which is preliminary data.</text>
</comment>
<evidence type="ECO:0000313" key="6">
    <source>
        <dbReference type="Proteomes" id="UP000280819"/>
    </source>
</evidence>
<dbReference type="PANTHER" id="PTHR30146:SF109">
    <property type="entry name" value="HTH-TYPE TRANSCRIPTIONAL REGULATOR GALS"/>
    <property type="match status" value="1"/>
</dbReference>
<dbReference type="AlphaFoldDB" id="A0A3P1T3V6"/>
<feature type="domain" description="HTH lacI-type" evidence="4">
    <location>
        <begin position="9"/>
        <end position="63"/>
    </location>
</feature>
<proteinExistence type="predicted"/>